<feature type="compositionally biased region" description="Basic and acidic residues" evidence="7">
    <location>
        <begin position="1606"/>
        <end position="1616"/>
    </location>
</feature>
<feature type="compositionally biased region" description="Polar residues" evidence="7">
    <location>
        <begin position="389"/>
        <end position="410"/>
    </location>
</feature>
<feature type="compositionally biased region" description="Low complexity" evidence="7">
    <location>
        <begin position="89"/>
        <end position="123"/>
    </location>
</feature>
<dbReference type="PANTHER" id="PTHR22928">
    <property type="entry name" value="TELOMERE-ASSOCIATED PROTEIN RIF1"/>
    <property type="match status" value="1"/>
</dbReference>
<dbReference type="STRING" id="983967.A0A1E4SXQ7"/>
<name>A0A1E4SXQ7_9ASCO</name>
<gene>
    <name evidence="9" type="ORF">CANARDRAFT_69700</name>
</gene>
<evidence type="ECO:0000256" key="7">
    <source>
        <dbReference type="SAM" id="MobiDB-lite"/>
    </source>
</evidence>
<feature type="region of interest" description="Disordered" evidence="7">
    <location>
        <begin position="1"/>
        <end position="146"/>
    </location>
</feature>
<keyword evidence="6" id="KW-0131">Cell cycle</keyword>
<evidence type="ECO:0000256" key="3">
    <source>
        <dbReference type="ARBA" id="ARBA00022454"/>
    </source>
</evidence>
<feature type="region of interest" description="Disordered" evidence="7">
    <location>
        <begin position="1304"/>
        <end position="1347"/>
    </location>
</feature>
<feature type="region of interest" description="Disordered" evidence="7">
    <location>
        <begin position="1664"/>
        <end position="1695"/>
    </location>
</feature>
<feature type="region of interest" description="Disordered" evidence="7">
    <location>
        <begin position="232"/>
        <end position="282"/>
    </location>
</feature>
<feature type="compositionally biased region" description="Polar residues" evidence="7">
    <location>
        <begin position="1439"/>
        <end position="1460"/>
    </location>
</feature>
<dbReference type="InterPro" id="IPR022031">
    <property type="entry name" value="Rif1_N"/>
</dbReference>
<feature type="compositionally biased region" description="Polar residues" evidence="7">
    <location>
        <begin position="1684"/>
        <end position="1695"/>
    </location>
</feature>
<dbReference type="Proteomes" id="UP000094801">
    <property type="component" value="Unassembled WGS sequence"/>
</dbReference>
<dbReference type="GO" id="GO:0000723">
    <property type="term" value="P:telomere maintenance"/>
    <property type="evidence" value="ECO:0007669"/>
    <property type="project" value="TreeGrafter"/>
</dbReference>
<evidence type="ECO:0000256" key="2">
    <source>
        <dbReference type="ARBA" id="ARBA00004574"/>
    </source>
</evidence>
<feature type="compositionally biased region" description="Polar residues" evidence="7">
    <location>
        <begin position="1664"/>
        <end position="1674"/>
    </location>
</feature>
<feature type="region of interest" description="Disordered" evidence="7">
    <location>
        <begin position="1430"/>
        <end position="1466"/>
    </location>
</feature>
<feature type="compositionally biased region" description="Polar residues" evidence="7">
    <location>
        <begin position="1715"/>
        <end position="1729"/>
    </location>
</feature>
<feature type="region of interest" description="Disordered" evidence="7">
    <location>
        <begin position="342"/>
        <end position="431"/>
    </location>
</feature>
<feature type="compositionally biased region" description="Basic and acidic residues" evidence="7">
    <location>
        <begin position="1401"/>
        <end position="1412"/>
    </location>
</feature>
<feature type="compositionally biased region" description="Basic and acidic residues" evidence="7">
    <location>
        <begin position="13"/>
        <end position="29"/>
    </location>
</feature>
<feature type="region of interest" description="Disordered" evidence="7">
    <location>
        <begin position="1577"/>
        <end position="1596"/>
    </location>
</feature>
<feature type="domain" description="Telomere-associated protein Rif1 N-terminal" evidence="8">
    <location>
        <begin position="475"/>
        <end position="794"/>
    </location>
</feature>
<evidence type="ECO:0000313" key="9">
    <source>
        <dbReference type="EMBL" id="ODV84265.1"/>
    </source>
</evidence>
<evidence type="ECO:0000256" key="4">
    <source>
        <dbReference type="ARBA" id="ARBA00022895"/>
    </source>
</evidence>
<evidence type="ECO:0000259" key="8">
    <source>
        <dbReference type="Pfam" id="PF12231"/>
    </source>
</evidence>
<dbReference type="GO" id="GO:0005634">
    <property type="term" value="C:nucleus"/>
    <property type="evidence" value="ECO:0007669"/>
    <property type="project" value="UniProtKB-SubCell"/>
</dbReference>
<feature type="region of interest" description="Disordered" evidence="7">
    <location>
        <begin position="1606"/>
        <end position="1631"/>
    </location>
</feature>
<keyword evidence="5" id="KW-0539">Nucleus</keyword>
<keyword evidence="3" id="KW-0158">Chromosome</keyword>
<feature type="region of interest" description="Disordered" evidence="7">
    <location>
        <begin position="1711"/>
        <end position="1750"/>
    </location>
</feature>
<feature type="compositionally biased region" description="Low complexity" evidence="7">
    <location>
        <begin position="260"/>
        <end position="277"/>
    </location>
</feature>
<keyword evidence="4" id="KW-0779">Telomere</keyword>
<evidence type="ECO:0000256" key="5">
    <source>
        <dbReference type="ARBA" id="ARBA00023242"/>
    </source>
</evidence>
<feature type="compositionally biased region" description="Polar residues" evidence="7">
    <location>
        <begin position="1304"/>
        <end position="1321"/>
    </location>
</feature>
<feature type="region of interest" description="Disordered" evidence="7">
    <location>
        <begin position="1496"/>
        <end position="1526"/>
    </location>
</feature>
<organism evidence="9 10">
    <name type="scientific">[Candida] arabinofermentans NRRL YB-2248</name>
    <dbReference type="NCBI Taxonomy" id="983967"/>
    <lineage>
        <taxon>Eukaryota</taxon>
        <taxon>Fungi</taxon>
        <taxon>Dikarya</taxon>
        <taxon>Ascomycota</taxon>
        <taxon>Saccharomycotina</taxon>
        <taxon>Pichiomycetes</taxon>
        <taxon>Pichiales</taxon>
        <taxon>Pichiaceae</taxon>
        <taxon>Ogataea</taxon>
        <taxon>Ogataea/Candida clade</taxon>
    </lineage>
</organism>
<dbReference type="GO" id="GO:0140445">
    <property type="term" value="C:chromosome, telomeric repeat region"/>
    <property type="evidence" value="ECO:0007669"/>
    <property type="project" value="TreeGrafter"/>
</dbReference>
<dbReference type="Pfam" id="PF12231">
    <property type="entry name" value="Rif1_N"/>
    <property type="match status" value="1"/>
</dbReference>
<protein>
    <recommendedName>
        <fullName evidence="8">Telomere-associated protein Rif1 N-terminal domain-containing protein</fullName>
    </recommendedName>
</protein>
<dbReference type="EMBL" id="KV453858">
    <property type="protein sequence ID" value="ODV84265.1"/>
    <property type="molecule type" value="Genomic_DNA"/>
</dbReference>
<evidence type="ECO:0000313" key="10">
    <source>
        <dbReference type="Proteomes" id="UP000094801"/>
    </source>
</evidence>
<accession>A0A1E4SXQ7</accession>
<proteinExistence type="predicted"/>
<dbReference type="PANTHER" id="PTHR22928:SF3">
    <property type="entry name" value="TELOMERE-ASSOCIATED PROTEIN RIF1"/>
    <property type="match status" value="1"/>
</dbReference>
<feature type="compositionally biased region" description="Polar residues" evidence="7">
    <location>
        <begin position="72"/>
        <end position="88"/>
    </location>
</feature>
<reference evidence="10" key="1">
    <citation type="submission" date="2016-04" db="EMBL/GenBank/DDBJ databases">
        <title>Comparative genomics of biotechnologically important yeasts.</title>
        <authorList>
            <consortium name="DOE Joint Genome Institute"/>
            <person name="Riley R."/>
            <person name="Haridas S."/>
            <person name="Wolfe K.H."/>
            <person name="Lopes M.R."/>
            <person name="Hittinger C.T."/>
            <person name="Goker M."/>
            <person name="Salamov A."/>
            <person name="Wisecaver J."/>
            <person name="Long T.M."/>
            <person name="Aerts A.L."/>
            <person name="Barry K."/>
            <person name="Choi C."/>
            <person name="Clum A."/>
            <person name="Coughlan A.Y."/>
            <person name="Deshpande S."/>
            <person name="Douglass A.P."/>
            <person name="Hanson S.J."/>
            <person name="Klenk H.-P."/>
            <person name="Labutti K."/>
            <person name="Lapidus A."/>
            <person name="Lindquist E."/>
            <person name="Lipzen A."/>
            <person name="Meier-Kolthoff J.P."/>
            <person name="Ohm R.A."/>
            <person name="Otillar R.P."/>
            <person name="Pangilinan J."/>
            <person name="Peng Y."/>
            <person name="Rokas A."/>
            <person name="Rosa C.A."/>
            <person name="Scheuner C."/>
            <person name="Sibirny A.A."/>
            <person name="Slot J.C."/>
            <person name="Stielow J.B."/>
            <person name="Sun H."/>
            <person name="Kurtzman C.P."/>
            <person name="Blackwell M."/>
            <person name="Grigoriev I.V."/>
            <person name="Jeffries T.W."/>
        </authorList>
    </citation>
    <scope>NUCLEOTIDE SEQUENCE [LARGE SCALE GENOMIC DNA]</scope>
    <source>
        <strain evidence="10">NRRL YB-2248</strain>
    </source>
</reference>
<evidence type="ECO:0000256" key="6">
    <source>
        <dbReference type="ARBA" id="ARBA00023306"/>
    </source>
</evidence>
<evidence type="ECO:0000256" key="1">
    <source>
        <dbReference type="ARBA" id="ARBA00004123"/>
    </source>
</evidence>
<comment type="subcellular location">
    <subcellularLocation>
        <location evidence="2">Chromosome</location>
        <location evidence="2">Telomere</location>
    </subcellularLocation>
    <subcellularLocation>
        <location evidence="1">Nucleus</location>
    </subcellularLocation>
</comment>
<keyword evidence="10" id="KW-1185">Reference proteome</keyword>
<sequence length="1940" mass="215791">MSTIPIPPIAVSGRDKADRLDKKFADAKRNSKAARFSPKRRNDTEPFNVKTVLGKPELPSLEKPSRLDKLYSTINQKRAASFKQASTNSKKPLIKSKLSSRGAATRSTSKTSTRSNKRTPSPTEKAQTTEQRELEQTIESSAFSQSNQNNAQNLEMTKAFESNPFVGTSTQLDDFNPDLSIFEGPATAGTESGIFNAVPTAKRAGLKVINDLVIPNQFSRAKDTIVLAEGSTSDIQDSHEKEGSANVAHLSDETRPDNTSIQVEGSVSQSQSQSQGSHDSAKVKDTLIIISQSSSTNDNSQVQDLTIKSTTYEIVSSNSTDTSGPSNKTPEYVKPVSTISFQHRQEDKDQQQLLSSPISKKRTDGVDPLEPELNSSPLKPNAKFENNDDSQQQTRKQVIFSSDVESSPLASSPVRGAPEPKSILKPPYQLADAPEPRNVEHEYDDMSWPSGFVLQLESGSPHIPSTLERCAKVLANTEFLQRYEVYASIANIIRTNSKEYVNAYIKTESIGQLIIAIDYDLMKISRGSKVNDAFNARTATQAVKVLSYVLANHKVAQAEILLEKCASLLMKPNLSKGMASSYIQLFREQSNGVSTACVGIMIYALLNMKPFVSSTVMVEKLQTIRRFIIKYPGVMLKWYEIWMSLVLSCILNTEVPSYDRVIGGCILVLFEASKINTGTNRRKFHLLINQQFAKYTDSGLTMSTRSEPDNKLVSLALIDTMKFMVEREMYDQVMEVWAYLTVLMDIYCWDDGLETWELIDDWVSVFDICYDSVGDEPKIAAIRGWRAIIYCYHQSFPSRIDFPDAKAVNDMARINAKFDLISHPFKDSRSNSSPAVLTELDALYKRLYLSLARFTLKPPTSNDNLRYDKWIVSWILQPLISPAFHGDESSNQTTSVFENMCMMVNNKSRRLPPPSPNDILFKEDAHDFQIIPLHPAWLVIYYKEFFQAFILLFSYNVHGHNICLRLLNLFLSAFSVASKKTVPSIGSSEHMRHVIQSLMSSSLKKDDLIPSGSLIKLSLGVKEAFGLRGLTSTEDSSGNVLALIANYILDARVSDETLKMEDFRTFDSFAVSICGRRVGAYYSDLLRSNSPNLQNHVRKQIEQLKEPIFVTFDTDIWKEIFKSLGALSSIDGSVIKMLLNFGASAAKGLNTTMAHPYAIFSVLDLSLWSTRHIIKFLCEFIDVIMKQSTVYPFTVHLFNAAFEQALEMIQPVDFYSFTELWGKVVDFKSIRIMQKQALVKKAIQLNKVAVEEGILFEQQRQKMRAMYQELVGSVGEDASILKMAAESSFMDNIDVESVSSSKIIQETTQTSKEAENSSSAGKDSLLPDSQLENVSDSQPAHENDSHLHSVNDSQLLAETQVVSVPSSWIPSQLTGNSDGDFAVADTQILVSHISDSSPEVESTKEPKYHAREPVSPGFEDLSQIMSDNEVHDEEIGGDKSSTSKGLVSPLGSNKDTSQPLLSGADLNDHHESFVSDQVAEETAMDAQQHADTVILENSNEIDSDKSRATTLESPSSSSKSGLGIDESDFNNGTILNAEHELEAINQKRIEDKNSNQSLIQVSQPETSDICPASMVNEENTIEKPSPNIDGFVPSSEESQRIASSELHELESVDSGKDTSSMVQRSSSRKRSLVMRNIGRGVITRSSKKRKVEQEMTAVDGLDRLNSTKAQNSNVDEARLEGKSSETVPTEEIQSSKDVTIIQSVVPEQYSPENAEVTTSNGNNSQTNLSPRKGEEILNEDETKESDKAMRQTDVVSELESESEELLPTQIKDNAENQQVLAAHQFQHQYATGQFGEYPASVIRGQPFGYPLMMLPYMAYMPPHDVAALPAPNIESLDSTPSRGATSQVMHQYDRTQLPSPAFVHPHPEYQMVMPPANTTEYTDQAEQAVQKEGESDWHQLEHLIGKLNSNPTLHQSLSVERKKKLEEDVFNLLVLLKRGI</sequence>
<dbReference type="OrthoDB" id="3997665at2759"/>
<feature type="region of interest" description="Disordered" evidence="7">
    <location>
        <begin position="1394"/>
        <end position="1415"/>
    </location>
</feature>